<feature type="transmembrane region" description="Helical" evidence="1">
    <location>
        <begin position="12"/>
        <end position="32"/>
    </location>
</feature>
<keyword evidence="1" id="KW-1133">Transmembrane helix</keyword>
<keyword evidence="1" id="KW-0472">Membrane</keyword>
<sequence>MYNGVSKGFKPFIIKLVVVTLSTCYVLGPAHLEVKKVLHFFSHHIQKPSFVISHSVHDNRTYKNLIAKNKGKLSNVKVETHSHEIIDWFAGVFKNSQKDKDPLSKHDITFKIDKHIKRKNNRKYEFVAFFRVLETNYALIKDKPCKGFIKYLKEPPILA</sequence>
<keyword evidence="1" id="KW-0812">Transmembrane</keyword>
<evidence type="ECO:0000256" key="1">
    <source>
        <dbReference type="SAM" id="Phobius"/>
    </source>
</evidence>
<keyword evidence="3" id="KW-1185">Reference proteome</keyword>
<organism evidence="2 3">
    <name type="scientific">Algibacter mikhailovii</name>
    <dbReference type="NCBI Taxonomy" id="425498"/>
    <lineage>
        <taxon>Bacteria</taxon>
        <taxon>Pseudomonadati</taxon>
        <taxon>Bacteroidota</taxon>
        <taxon>Flavobacteriia</taxon>
        <taxon>Flavobacteriales</taxon>
        <taxon>Flavobacteriaceae</taxon>
        <taxon>Algibacter</taxon>
    </lineage>
</organism>
<evidence type="ECO:0000313" key="3">
    <source>
        <dbReference type="Proteomes" id="UP000636004"/>
    </source>
</evidence>
<reference evidence="2" key="1">
    <citation type="journal article" date="2014" name="Int. J. Syst. Evol. Microbiol.">
        <title>Complete genome sequence of Corynebacterium casei LMG S-19264T (=DSM 44701T), isolated from a smear-ripened cheese.</title>
        <authorList>
            <consortium name="US DOE Joint Genome Institute (JGI-PGF)"/>
            <person name="Walter F."/>
            <person name="Albersmeier A."/>
            <person name="Kalinowski J."/>
            <person name="Ruckert C."/>
        </authorList>
    </citation>
    <scope>NUCLEOTIDE SEQUENCE</scope>
    <source>
        <strain evidence="2">KCTC 12710</strain>
    </source>
</reference>
<name>A0A918V6X3_9FLAO</name>
<dbReference type="Proteomes" id="UP000636004">
    <property type="component" value="Unassembled WGS sequence"/>
</dbReference>
<gene>
    <name evidence="2" type="ORF">GCM10007028_05280</name>
</gene>
<comment type="caution">
    <text evidence="2">The sequence shown here is derived from an EMBL/GenBank/DDBJ whole genome shotgun (WGS) entry which is preliminary data.</text>
</comment>
<reference evidence="2" key="2">
    <citation type="submission" date="2020-09" db="EMBL/GenBank/DDBJ databases">
        <authorList>
            <person name="Sun Q."/>
            <person name="Kim S."/>
        </authorList>
    </citation>
    <scope>NUCLEOTIDE SEQUENCE</scope>
    <source>
        <strain evidence="2">KCTC 12710</strain>
    </source>
</reference>
<evidence type="ECO:0000313" key="2">
    <source>
        <dbReference type="EMBL" id="GGZ71018.1"/>
    </source>
</evidence>
<protein>
    <submittedName>
        <fullName evidence="2">Uncharacterized protein</fullName>
    </submittedName>
</protein>
<proteinExistence type="predicted"/>
<dbReference type="AlphaFoldDB" id="A0A918V6X3"/>
<dbReference type="EMBL" id="BMWZ01000001">
    <property type="protein sequence ID" value="GGZ71018.1"/>
    <property type="molecule type" value="Genomic_DNA"/>
</dbReference>
<dbReference type="RefSeq" id="WP_189359208.1">
    <property type="nucleotide sequence ID" value="NZ_BMWZ01000001.1"/>
</dbReference>
<accession>A0A918V6X3</accession>